<dbReference type="GO" id="GO:0005789">
    <property type="term" value="C:endoplasmic reticulum membrane"/>
    <property type="evidence" value="ECO:0007669"/>
    <property type="project" value="UniProtKB-SubCell"/>
</dbReference>
<feature type="region of interest" description="Disordered" evidence="7">
    <location>
        <begin position="1"/>
        <end position="25"/>
    </location>
</feature>
<proteinExistence type="inferred from homology"/>
<feature type="domain" description="Golgin subfamily A member 7/ERF4" evidence="8">
    <location>
        <begin position="82"/>
        <end position="194"/>
    </location>
</feature>
<evidence type="ECO:0000256" key="3">
    <source>
        <dbReference type="ARBA" id="ARBA00011396"/>
    </source>
</evidence>
<dbReference type="Pfam" id="PF10256">
    <property type="entry name" value="Erf4"/>
    <property type="match status" value="1"/>
</dbReference>
<keyword evidence="6" id="KW-0472">Membrane</keyword>
<evidence type="ECO:0000256" key="6">
    <source>
        <dbReference type="ARBA" id="ARBA00023136"/>
    </source>
</evidence>
<dbReference type="InterPro" id="IPR051371">
    <property type="entry name" value="Ras_palmitoyltransferase"/>
</dbReference>
<protein>
    <recommendedName>
        <fullName evidence="4">Ras modification protein ERF4</fullName>
    </recommendedName>
</protein>
<dbReference type="STRING" id="1314790.A0A1Y1YTX1"/>
<feature type="compositionally biased region" description="Basic and acidic residues" evidence="7">
    <location>
        <begin position="1"/>
        <end position="15"/>
    </location>
</feature>
<evidence type="ECO:0000256" key="4">
    <source>
        <dbReference type="ARBA" id="ARBA00018463"/>
    </source>
</evidence>
<dbReference type="PANTHER" id="PTHR13254:SF0">
    <property type="entry name" value="GOLGIN SUBFAMILY A MEMBER 7_ERF4 DOMAIN-CONTAINING PROTEIN"/>
    <property type="match status" value="1"/>
</dbReference>
<dbReference type="OrthoDB" id="2190159at2759"/>
<dbReference type="EMBL" id="MCFE01000069">
    <property type="protein sequence ID" value="ORY01478.1"/>
    <property type="molecule type" value="Genomic_DNA"/>
</dbReference>
<gene>
    <name evidence="9" type="ORF">K493DRAFT_334957</name>
</gene>
<dbReference type="GO" id="GO:0031211">
    <property type="term" value="C:endoplasmic reticulum palmitoyltransferase complex"/>
    <property type="evidence" value="ECO:0007669"/>
    <property type="project" value="TreeGrafter"/>
</dbReference>
<sequence length="202" mass="23285">MKKEVTQITLERDTLEPPPETGSGALHRMSLKRMSTEFTNVVFSRLSMVFGENVDLSEEEDDMDDSREPLRIPTSIPFSGKLRIERDYTLGESCQFSMDYPKELTDKVSVPQFQESISKLNSILYRAESNWFRHSLDNIFGCLSLYTTPVCFGTFYQKCMAEFDRAIEIENEKVYSPVGLRLLNPLHSAYLYLEIEFSKADS</sequence>
<evidence type="ECO:0000256" key="2">
    <source>
        <dbReference type="ARBA" id="ARBA00007732"/>
    </source>
</evidence>
<dbReference type="InParanoid" id="A0A1Y1YTX1"/>
<reference evidence="9 10" key="1">
    <citation type="submission" date="2016-07" db="EMBL/GenBank/DDBJ databases">
        <title>Pervasive Adenine N6-methylation of Active Genes in Fungi.</title>
        <authorList>
            <consortium name="DOE Joint Genome Institute"/>
            <person name="Mondo S.J."/>
            <person name="Dannebaum R.O."/>
            <person name="Kuo R.C."/>
            <person name="Labutti K."/>
            <person name="Haridas S."/>
            <person name="Kuo A."/>
            <person name="Salamov A."/>
            <person name="Ahrendt S.R."/>
            <person name="Lipzen A."/>
            <person name="Sullivan W."/>
            <person name="Andreopoulos W.B."/>
            <person name="Clum A."/>
            <person name="Lindquist E."/>
            <person name="Daum C."/>
            <person name="Ramamoorthy G.K."/>
            <person name="Gryganskyi A."/>
            <person name="Culley D."/>
            <person name="Magnuson J.K."/>
            <person name="James T.Y."/>
            <person name="O'Malley M.A."/>
            <person name="Stajich J.E."/>
            <person name="Spatafora J.W."/>
            <person name="Visel A."/>
            <person name="Grigoriev I.V."/>
        </authorList>
    </citation>
    <scope>NUCLEOTIDE SEQUENCE [LARGE SCALE GENOMIC DNA]</scope>
    <source>
        <strain evidence="9 10">CBS 931.73</strain>
    </source>
</reference>
<comment type="subcellular location">
    <subcellularLocation>
        <location evidence="1">Endoplasmic reticulum membrane</location>
        <topology evidence="1">Peripheral membrane protein</topology>
    </subcellularLocation>
</comment>
<keyword evidence="10" id="KW-1185">Reference proteome</keyword>
<evidence type="ECO:0000256" key="1">
    <source>
        <dbReference type="ARBA" id="ARBA00004406"/>
    </source>
</evidence>
<dbReference type="AlphaFoldDB" id="A0A1Y1YTX1"/>
<organism evidence="9 10">
    <name type="scientific">Basidiobolus meristosporus CBS 931.73</name>
    <dbReference type="NCBI Taxonomy" id="1314790"/>
    <lineage>
        <taxon>Eukaryota</taxon>
        <taxon>Fungi</taxon>
        <taxon>Fungi incertae sedis</taxon>
        <taxon>Zoopagomycota</taxon>
        <taxon>Entomophthoromycotina</taxon>
        <taxon>Basidiobolomycetes</taxon>
        <taxon>Basidiobolales</taxon>
        <taxon>Basidiobolaceae</taxon>
        <taxon>Basidiobolus</taxon>
    </lineage>
</organism>
<evidence type="ECO:0000313" key="10">
    <source>
        <dbReference type="Proteomes" id="UP000193498"/>
    </source>
</evidence>
<name>A0A1Y1YTX1_9FUNG</name>
<dbReference type="GO" id="GO:0006612">
    <property type="term" value="P:protein targeting to membrane"/>
    <property type="evidence" value="ECO:0007669"/>
    <property type="project" value="TreeGrafter"/>
</dbReference>
<evidence type="ECO:0000256" key="7">
    <source>
        <dbReference type="SAM" id="MobiDB-lite"/>
    </source>
</evidence>
<evidence type="ECO:0000256" key="5">
    <source>
        <dbReference type="ARBA" id="ARBA00022824"/>
    </source>
</evidence>
<comment type="subunit">
    <text evidence="3">Interacts with ERF2.</text>
</comment>
<dbReference type="Proteomes" id="UP000193498">
    <property type="component" value="Unassembled WGS sequence"/>
</dbReference>
<dbReference type="PANTHER" id="PTHR13254">
    <property type="entry name" value="GOLGI AUTOANTIGEN, GOLGIN SUBFAMILY A, 7"/>
    <property type="match status" value="1"/>
</dbReference>
<evidence type="ECO:0000313" key="9">
    <source>
        <dbReference type="EMBL" id="ORY01478.1"/>
    </source>
</evidence>
<keyword evidence="5" id="KW-0256">Endoplasmic reticulum</keyword>
<comment type="similarity">
    <text evidence="2">Belongs to the ERF4 family.</text>
</comment>
<evidence type="ECO:0000259" key="8">
    <source>
        <dbReference type="Pfam" id="PF10256"/>
    </source>
</evidence>
<accession>A0A1Y1YTX1</accession>
<comment type="caution">
    <text evidence="9">The sequence shown here is derived from an EMBL/GenBank/DDBJ whole genome shotgun (WGS) entry which is preliminary data.</text>
</comment>
<dbReference type="InterPro" id="IPR019383">
    <property type="entry name" value="Golgin_A_7/ERF4"/>
</dbReference>